<feature type="non-terminal residue" evidence="1">
    <location>
        <position position="1"/>
    </location>
</feature>
<organism evidence="1 2">
    <name type="scientific">Cetraspora pellucida</name>
    <dbReference type="NCBI Taxonomy" id="1433469"/>
    <lineage>
        <taxon>Eukaryota</taxon>
        <taxon>Fungi</taxon>
        <taxon>Fungi incertae sedis</taxon>
        <taxon>Mucoromycota</taxon>
        <taxon>Glomeromycotina</taxon>
        <taxon>Glomeromycetes</taxon>
        <taxon>Diversisporales</taxon>
        <taxon>Gigasporaceae</taxon>
        <taxon>Cetraspora</taxon>
    </lineage>
</organism>
<dbReference type="Proteomes" id="UP000789366">
    <property type="component" value="Unassembled WGS sequence"/>
</dbReference>
<feature type="non-terminal residue" evidence="1">
    <location>
        <position position="68"/>
    </location>
</feature>
<proteinExistence type="predicted"/>
<sequence>KENQLELEEHNEETLDNDINYISDINTDNPFGQVLELSVSNVSRVSNSKKCKLIVWVHFDKETVEHFG</sequence>
<accession>A0ACA9Q5Y9</accession>
<reference evidence="1" key="1">
    <citation type="submission" date="2021-06" db="EMBL/GenBank/DDBJ databases">
        <authorList>
            <person name="Kallberg Y."/>
            <person name="Tangrot J."/>
            <person name="Rosling A."/>
        </authorList>
    </citation>
    <scope>NUCLEOTIDE SEQUENCE</scope>
    <source>
        <strain evidence="1">28 12/20/2015</strain>
    </source>
</reference>
<dbReference type="EMBL" id="CAJVPW010033643">
    <property type="protein sequence ID" value="CAG8731641.1"/>
    <property type="molecule type" value="Genomic_DNA"/>
</dbReference>
<evidence type="ECO:0000313" key="1">
    <source>
        <dbReference type="EMBL" id="CAG8731641.1"/>
    </source>
</evidence>
<evidence type="ECO:0000313" key="2">
    <source>
        <dbReference type="Proteomes" id="UP000789366"/>
    </source>
</evidence>
<comment type="caution">
    <text evidence="1">The sequence shown here is derived from an EMBL/GenBank/DDBJ whole genome shotgun (WGS) entry which is preliminary data.</text>
</comment>
<protein>
    <submittedName>
        <fullName evidence="1">18217_t:CDS:1</fullName>
    </submittedName>
</protein>
<keyword evidence="2" id="KW-1185">Reference proteome</keyword>
<name>A0ACA9Q5Y9_9GLOM</name>
<gene>
    <name evidence="1" type="ORF">SPELUC_LOCUS13153</name>
</gene>